<organism evidence="1 2">
    <name type="scientific">Chitinophaga caeni</name>
    <dbReference type="NCBI Taxonomy" id="2029983"/>
    <lineage>
        <taxon>Bacteria</taxon>
        <taxon>Pseudomonadati</taxon>
        <taxon>Bacteroidota</taxon>
        <taxon>Chitinophagia</taxon>
        <taxon>Chitinophagales</taxon>
        <taxon>Chitinophagaceae</taxon>
        <taxon>Chitinophaga</taxon>
    </lineage>
</organism>
<sequence>MRKLFKNHITQGLTGSIRTKPGASPFDIDKNIWNRYEQEPFNLAFIYQRYNKIEGQDYVLGKIINDIRRI</sequence>
<reference evidence="1 2" key="1">
    <citation type="submission" date="2017-10" db="EMBL/GenBank/DDBJ databases">
        <title>Paenichitinophaga pekingensis gen. nov., sp. nov., isolated from activated sludge.</title>
        <authorList>
            <person name="Jin D."/>
            <person name="Kong X."/>
            <person name="Deng Y."/>
            <person name="Bai Z."/>
        </authorList>
    </citation>
    <scope>NUCLEOTIDE SEQUENCE [LARGE SCALE GENOMIC DNA]</scope>
    <source>
        <strain evidence="1 2">13</strain>
    </source>
</reference>
<dbReference type="EMBL" id="CP023777">
    <property type="protein sequence ID" value="ATL48783.1"/>
    <property type="molecule type" value="Genomic_DNA"/>
</dbReference>
<protein>
    <submittedName>
        <fullName evidence="1">Uncharacterized protein</fullName>
    </submittedName>
</protein>
<evidence type="ECO:0000313" key="1">
    <source>
        <dbReference type="EMBL" id="ATL48783.1"/>
    </source>
</evidence>
<dbReference type="KEGG" id="cbae:COR50_17330"/>
<keyword evidence="2" id="KW-1185">Reference proteome</keyword>
<name>A0A291QY42_9BACT</name>
<proteinExistence type="predicted"/>
<evidence type="ECO:0000313" key="2">
    <source>
        <dbReference type="Proteomes" id="UP000220133"/>
    </source>
</evidence>
<gene>
    <name evidence="1" type="ORF">COR50_17330</name>
</gene>
<accession>A0A291QY42</accession>
<dbReference type="Proteomes" id="UP000220133">
    <property type="component" value="Chromosome"/>
</dbReference>
<dbReference type="AlphaFoldDB" id="A0A291QY42"/>